<proteinExistence type="predicted"/>
<keyword evidence="2" id="KW-1185">Reference proteome</keyword>
<dbReference type="AlphaFoldDB" id="A0A5N5U8A6"/>
<organism evidence="1 2">
    <name type="scientific">Halosegnis rubeus</name>
    <dbReference type="NCBI Taxonomy" id="2212850"/>
    <lineage>
        <taxon>Archaea</taxon>
        <taxon>Methanobacteriati</taxon>
        <taxon>Methanobacteriota</taxon>
        <taxon>Stenosarchaea group</taxon>
        <taxon>Halobacteria</taxon>
        <taxon>Halobacteriales</taxon>
        <taxon>Natronomonadaceae</taxon>
        <taxon>Halosegnis</taxon>
    </lineage>
</organism>
<sequence length="217" mass="23474">MDTRRIIAVVAVAALVTMSGCGFLLGNEALEFNASPVAVDDSAQSDTGYEETRRSSQAVERSFQVAGQTRNVSVTNYLAEYGRTAETLFSDQQVARVTVLSSPKVQVLGESFNPLGDLSDRQLAQRFQEQYGSLDDLQFQSNRTASILGSERTVSKFTAQAQMNGGTSVDVNVHISKFEDGDDFIVAVAVHPQQIDEESNVDTMFGGIVHPAAEPSE</sequence>
<dbReference type="Pfam" id="PF20127">
    <property type="entry name" value="DUF6517"/>
    <property type="match status" value="1"/>
</dbReference>
<name>A0A5N5U8A6_9EURY</name>
<evidence type="ECO:0000313" key="2">
    <source>
        <dbReference type="Proteomes" id="UP000326865"/>
    </source>
</evidence>
<comment type="caution">
    <text evidence="1">The sequence shown here is derived from an EMBL/GenBank/DDBJ whole genome shotgun (WGS) entry which is preliminary data.</text>
</comment>
<dbReference type="PROSITE" id="PS51257">
    <property type="entry name" value="PROKAR_LIPOPROTEIN"/>
    <property type="match status" value="1"/>
</dbReference>
<dbReference type="Proteomes" id="UP000326865">
    <property type="component" value="Unassembled WGS sequence"/>
</dbReference>
<accession>A0A5N5U8A6</accession>
<evidence type="ECO:0008006" key="3">
    <source>
        <dbReference type="Google" id="ProtNLM"/>
    </source>
</evidence>
<gene>
    <name evidence="1" type="ORF">DM867_07035</name>
</gene>
<protein>
    <recommendedName>
        <fullName evidence="3">Lipoprotein</fullName>
    </recommendedName>
</protein>
<evidence type="ECO:0000313" key="1">
    <source>
        <dbReference type="EMBL" id="KAB7514855.1"/>
    </source>
</evidence>
<dbReference type="EMBL" id="QKKZ01000002">
    <property type="protein sequence ID" value="KAB7514855.1"/>
    <property type="molecule type" value="Genomic_DNA"/>
</dbReference>
<reference evidence="1 2" key="1">
    <citation type="submission" date="2019-10" db="EMBL/GenBank/DDBJ databases">
        <title>Unraveling microbial dark matter from salterns through culturing: the case of the genus Halosegnis.</title>
        <authorList>
            <person name="Duran-Viseras A."/>
            <person name="Andrei A.-S."/>
            <person name="Vera-Gargallo B."/>
            <person name="Ghai R."/>
            <person name="Sanchez-Porro C."/>
            <person name="Ventosa A."/>
        </authorList>
    </citation>
    <scope>NUCLEOTIDE SEQUENCE [LARGE SCALE GENOMIC DNA]</scope>
    <source>
        <strain evidence="1 2">F18-79</strain>
    </source>
</reference>
<dbReference type="RefSeq" id="WP_152134013.1">
    <property type="nucleotide sequence ID" value="NZ_QKKZ01000002.1"/>
</dbReference>
<dbReference type="InterPro" id="IPR045396">
    <property type="entry name" value="DUF6517"/>
</dbReference>